<dbReference type="EMBL" id="FODD01000026">
    <property type="protein sequence ID" value="SEO42687.1"/>
    <property type="molecule type" value="Genomic_DNA"/>
</dbReference>
<protein>
    <submittedName>
        <fullName evidence="1">Uncharacterized protein</fullName>
    </submittedName>
</protein>
<accession>A0A1H8PLS5</accession>
<dbReference type="STRING" id="310780.SAMN05216267_102630"/>
<dbReference type="AlphaFoldDB" id="A0A1H8PLS5"/>
<sequence>MNNNPLSTLAHYLTPSHNPAYLAALRIAEAAVSGRRAAALADWLVFGNNPARVVSAIADQVMMPADSARVDVYEALGALRGLLDP</sequence>
<dbReference type="Proteomes" id="UP000181951">
    <property type="component" value="Unassembled WGS sequence"/>
</dbReference>
<proteinExistence type="predicted"/>
<dbReference type="RefSeq" id="WP_141726261.1">
    <property type="nucleotide sequence ID" value="NZ_FODD01000026.1"/>
</dbReference>
<gene>
    <name evidence="1" type="ORF">SAMN05216267_102630</name>
</gene>
<reference evidence="1 2" key="1">
    <citation type="submission" date="2016-10" db="EMBL/GenBank/DDBJ databases">
        <authorList>
            <person name="de Groot N.N."/>
        </authorList>
    </citation>
    <scope>NUCLEOTIDE SEQUENCE [LARGE SCALE GENOMIC DNA]</scope>
    <source>
        <strain evidence="1 2">CGMCC 4.2026</strain>
    </source>
</reference>
<keyword evidence="2" id="KW-1185">Reference proteome</keyword>
<evidence type="ECO:0000313" key="2">
    <source>
        <dbReference type="Proteomes" id="UP000181951"/>
    </source>
</evidence>
<organism evidence="1 2">
    <name type="scientific">Actinacidiphila rubida</name>
    <dbReference type="NCBI Taxonomy" id="310780"/>
    <lineage>
        <taxon>Bacteria</taxon>
        <taxon>Bacillati</taxon>
        <taxon>Actinomycetota</taxon>
        <taxon>Actinomycetes</taxon>
        <taxon>Kitasatosporales</taxon>
        <taxon>Streptomycetaceae</taxon>
        <taxon>Actinacidiphila</taxon>
    </lineage>
</organism>
<name>A0A1H8PLS5_9ACTN</name>
<evidence type="ECO:0000313" key="1">
    <source>
        <dbReference type="EMBL" id="SEO42687.1"/>
    </source>
</evidence>